<dbReference type="PROSITE" id="PS00600">
    <property type="entry name" value="AA_TRANSFER_CLASS_3"/>
    <property type="match status" value="1"/>
</dbReference>
<reference evidence="4 5" key="1">
    <citation type="submission" date="2020-02" db="EMBL/GenBank/DDBJ databases">
        <title>Pseudoroseicyclus tamarix, sp. nov., isolated from offshore sediment of a Tamarix chinensis forest.</title>
        <authorList>
            <person name="Gai Y."/>
        </authorList>
    </citation>
    <scope>NUCLEOTIDE SEQUENCE [LARGE SCALE GENOMIC DNA]</scope>
    <source>
        <strain evidence="4 5">CLL3-39</strain>
    </source>
</reference>
<dbReference type="Proteomes" id="UP000474757">
    <property type="component" value="Unassembled WGS sequence"/>
</dbReference>
<keyword evidence="4" id="KW-0032">Aminotransferase</keyword>
<evidence type="ECO:0000256" key="3">
    <source>
        <dbReference type="RuleBase" id="RU003560"/>
    </source>
</evidence>
<dbReference type="AlphaFoldDB" id="A0A6B2JGF7"/>
<evidence type="ECO:0000256" key="1">
    <source>
        <dbReference type="ARBA" id="ARBA00001933"/>
    </source>
</evidence>
<comment type="caution">
    <text evidence="4">The sequence shown here is derived from an EMBL/GenBank/DDBJ whole genome shotgun (WGS) entry which is preliminary data.</text>
</comment>
<keyword evidence="4" id="KW-0808">Transferase</keyword>
<dbReference type="InterPro" id="IPR015424">
    <property type="entry name" value="PyrdxlP-dep_Trfase"/>
</dbReference>
<dbReference type="Gene3D" id="3.40.640.10">
    <property type="entry name" value="Type I PLP-dependent aspartate aminotransferase-like (Major domain)"/>
    <property type="match status" value="1"/>
</dbReference>
<evidence type="ECO:0000256" key="2">
    <source>
        <dbReference type="ARBA" id="ARBA00022898"/>
    </source>
</evidence>
<comment type="similarity">
    <text evidence="3">Belongs to the class-III pyridoxal-phosphate-dependent aminotransferase family.</text>
</comment>
<comment type="cofactor">
    <cofactor evidence="1">
        <name>pyridoxal 5'-phosphate</name>
        <dbReference type="ChEBI" id="CHEBI:597326"/>
    </cofactor>
</comment>
<dbReference type="CDD" id="cd00610">
    <property type="entry name" value="OAT_like"/>
    <property type="match status" value="1"/>
</dbReference>
<name>A0A6B2JGF7_9RHOB</name>
<dbReference type="GO" id="GO:0008483">
    <property type="term" value="F:transaminase activity"/>
    <property type="evidence" value="ECO:0007669"/>
    <property type="project" value="UniProtKB-KW"/>
</dbReference>
<dbReference type="GO" id="GO:0030170">
    <property type="term" value="F:pyridoxal phosphate binding"/>
    <property type="evidence" value="ECO:0007669"/>
    <property type="project" value="InterPro"/>
</dbReference>
<organism evidence="4 5">
    <name type="scientific">Pseudoroseicyclus tamaricis</name>
    <dbReference type="NCBI Taxonomy" id="2705421"/>
    <lineage>
        <taxon>Bacteria</taxon>
        <taxon>Pseudomonadati</taxon>
        <taxon>Pseudomonadota</taxon>
        <taxon>Alphaproteobacteria</taxon>
        <taxon>Rhodobacterales</taxon>
        <taxon>Paracoccaceae</taxon>
        <taxon>Pseudoroseicyclus</taxon>
    </lineage>
</organism>
<evidence type="ECO:0000313" key="5">
    <source>
        <dbReference type="Proteomes" id="UP000474757"/>
    </source>
</evidence>
<keyword evidence="5" id="KW-1185">Reference proteome</keyword>
<dbReference type="InterPro" id="IPR005814">
    <property type="entry name" value="Aminotrans_3"/>
</dbReference>
<dbReference type="PANTHER" id="PTHR43713">
    <property type="entry name" value="GLUTAMATE-1-SEMIALDEHYDE 2,1-AMINOMUTASE"/>
    <property type="match status" value="1"/>
</dbReference>
<proteinExistence type="inferred from homology"/>
<accession>A0A6B2JGF7</accession>
<evidence type="ECO:0000313" key="4">
    <source>
        <dbReference type="EMBL" id="NDV00271.1"/>
    </source>
</evidence>
<sequence>MDKSLKAFSFDASAAWNAEAASVIAGSVNSNVRLAGAPMPLCFTRGKGAHLWDIDGNRFLDYALGMGPTILGHAPEAVNAAVADSLAQGQLFAGQHPAELDLAKALVRHIPSAQLTRVGMTGSEMVQAALRVSRAFTGKPKFIKFEGQYHGWYDNVLVSHAPRVAEPGEALPPRREPKIESKGQTEVARAEMIVLPWNDIAALEQVIAEEGGQIAAILTEPAMCNTGAIPPAPGYLERMRELATAENIVLIFDEVITGFRLGLGGGQERFGVTPDLSTFAKAMAGGYPVAALVGRADIMEMFATSGVNHSGTYNSNVQSIVAAVATLAALEDGTALARAEATGEALMEGLRGLARETGTPLRVEGWGTAFSTFFAPADHVVTDYQSFKAADGDMLQRFLSELVHRGVRPTNRGTWFVSSAHDEEDVAETLEVAREALTAL</sequence>
<dbReference type="InterPro" id="IPR015422">
    <property type="entry name" value="PyrdxlP-dep_Trfase_small"/>
</dbReference>
<gene>
    <name evidence="4" type="ORF">GZA08_04715</name>
</gene>
<dbReference type="InterPro" id="IPR049704">
    <property type="entry name" value="Aminotrans_3_PPA_site"/>
</dbReference>
<keyword evidence="2 3" id="KW-0663">Pyridoxal phosphate</keyword>
<dbReference type="Gene3D" id="3.90.1150.10">
    <property type="entry name" value="Aspartate Aminotransferase, domain 1"/>
    <property type="match status" value="1"/>
</dbReference>
<dbReference type="EMBL" id="JAAGAB010000001">
    <property type="protein sequence ID" value="NDV00271.1"/>
    <property type="molecule type" value="Genomic_DNA"/>
</dbReference>
<protein>
    <submittedName>
        <fullName evidence="4">Aspartate aminotransferase family protein</fullName>
    </submittedName>
</protein>
<dbReference type="Pfam" id="PF00202">
    <property type="entry name" value="Aminotran_3"/>
    <property type="match status" value="1"/>
</dbReference>
<dbReference type="InterPro" id="IPR015421">
    <property type="entry name" value="PyrdxlP-dep_Trfase_major"/>
</dbReference>
<dbReference type="PANTHER" id="PTHR43713:SF3">
    <property type="entry name" value="GLUTAMATE-1-SEMIALDEHYDE 2,1-AMINOMUTASE 1, CHLOROPLASTIC-RELATED"/>
    <property type="match status" value="1"/>
</dbReference>
<dbReference type="SUPFAM" id="SSF53383">
    <property type="entry name" value="PLP-dependent transferases"/>
    <property type="match status" value="1"/>
</dbReference>
<dbReference type="RefSeq" id="WP_163890453.1">
    <property type="nucleotide sequence ID" value="NZ_JAAFYS010000001.1"/>
</dbReference>